<dbReference type="Proteomes" id="UP000277464">
    <property type="component" value="Chromosome"/>
</dbReference>
<reference evidence="2" key="5">
    <citation type="submission" date="2022-07" db="EMBL/GenBank/DDBJ databases">
        <title>Diversity of ethanolamine utilization by human commensal Escherichia coli.</title>
        <authorList>
            <person name="Jubelin G."/>
        </authorList>
    </citation>
    <scope>NUCLEOTIDE SEQUENCE</scope>
    <source>
        <strain evidence="2">S1</strain>
    </source>
</reference>
<dbReference type="Proteomes" id="UP000518474">
    <property type="component" value="Unassembled WGS sequence"/>
</dbReference>
<dbReference type="EMBL" id="JABXPT010000003">
    <property type="protein sequence ID" value="MBA7898191.1"/>
    <property type="molecule type" value="Genomic_DNA"/>
</dbReference>
<dbReference type="EMBL" id="LR134270">
    <property type="protein sequence ID" value="VED77442.1"/>
    <property type="molecule type" value="Genomic_DNA"/>
</dbReference>
<reference evidence="10 11" key="3">
    <citation type="submission" date="2020-06" db="EMBL/GenBank/DDBJ databases">
        <title>REHAB project genomes.</title>
        <authorList>
            <person name="Shaw L.P."/>
        </authorList>
    </citation>
    <scope>NUCLEOTIDE SEQUENCE [LARGE SCALE GENOMIC DNA]</scope>
    <source>
        <strain evidence="4 10">RHB42-C09</strain>
        <strain evidence="1 12">RHBSTW-00604</strain>
        <strain evidence="5 11">RHBSTW-00777</strain>
    </source>
</reference>
<dbReference type="RefSeq" id="WP_010380789.1">
    <property type="nucleotide sequence ID" value="NZ_CAKAEI010000044.1"/>
</dbReference>
<dbReference type="EMBL" id="QONO01000195">
    <property type="protein sequence ID" value="RDR23235.1"/>
    <property type="molecule type" value="Genomic_DNA"/>
</dbReference>
<dbReference type="Proteomes" id="UP000512146">
    <property type="component" value="Chromosome"/>
</dbReference>
<dbReference type="EMBL" id="JAHCRT010000002">
    <property type="protein sequence ID" value="MDQ9292819.1"/>
    <property type="molecule type" value="Genomic_DNA"/>
</dbReference>
<protein>
    <submittedName>
        <fullName evidence="2">DUF1317 domain-containing protein</fullName>
    </submittedName>
    <submittedName>
        <fullName evidence="1">DUF1317 family protein</fullName>
    </submittedName>
    <submittedName>
        <fullName evidence="7">Protein of uncharacterized function (DUF1317)</fullName>
    </submittedName>
</protein>
<evidence type="ECO:0000313" key="9">
    <source>
        <dbReference type="Proteomes" id="UP000277464"/>
    </source>
</evidence>
<evidence type="ECO:0000313" key="3">
    <source>
        <dbReference type="EMBL" id="MDQ9292819.1"/>
    </source>
</evidence>
<dbReference type="Proteomes" id="UP000254454">
    <property type="component" value="Unassembled WGS sequence"/>
</dbReference>
<evidence type="ECO:0000313" key="10">
    <source>
        <dbReference type="Proteomes" id="UP000510862"/>
    </source>
</evidence>
<evidence type="ECO:0000313" key="2">
    <source>
        <dbReference type="EMBL" id="MCR6674212.1"/>
    </source>
</evidence>
<evidence type="ECO:0000313" key="11">
    <source>
        <dbReference type="Proteomes" id="UP000512146"/>
    </source>
</evidence>
<name>A0A370V2V6_9ESCH</name>
<accession>A0A370V2V6</accession>
<reference evidence="6 8" key="1">
    <citation type="submission" date="2018-06" db="EMBL/GenBank/DDBJ databases">
        <title>Recombination Drives Gene Content and Phenotype Evolution in Wild Type E. coli Strains.</title>
        <authorList>
            <person name="Field C.M."/>
            <person name="Silander O.K."/>
            <person name="Van Nimwegen E."/>
        </authorList>
    </citation>
    <scope>NUCLEOTIDE SEQUENCE [LARGE SCALE GENOMIC DNA]</scope>
    <source>
        <strain evidence="6 8">SC344</strain>
    </source>
</reference>
<gene>
    <name evidence="6" type="ORF">C4A13_01055</name>
    <name evidence="4" type="ORF">HV018_09180</name>
    <name evidence="1" type="ORF">HV245_08345</name>
    <name evidence="5" type="ORF">HV276_09210</name>
    <name evidence="3" type="ORF">KJE03_04855</name>
    <name evidence="7" type="ORF">NCTC8196_02057</name>
    <name evidence="2" type="ORF">NVV43_01070</name>
</gene>
<evidence type="ECO:0000313" key="6">
    <source>
        <dbReference type="EMBL" id="RDR23235.1"/>
    </source>
</evidence>
<keyword evidence="13" id="KW-1185">Reference proteome</keyword>
<dbReference type="InterPro" id="IPR009750">
    <property type="entry name" value="DUF1317"/>
</dbReference>
<dbReference type="EMBL" id="CP056165">
    <property type="protein sequence ID" value="QLX29885.1"/>
    <property type="molecule type" value="Genomic_DNA"/>
</dbReference>
<evidence type="ECO:0000313" key="7">
    <source>
        <dbReference type="EMBL" id="VED77442.1"/>
    </source>
</evidence>
<reference evidence="7 9" key="2">
    <citation type="submission" date="2018-12" db="EMBL/GenBank/DDBJ databases">
        <authorList>
            <consortium name="Pathogen Informatics"/>
        </authorList>
    </citation>
    <scope>NUCLEOTIDE SEQUENCE [LARGE SCALE GENOMIC DNA]</scope>
    <source>
        <strain evidence="7 9">NCTC8196</strain>
    </source>
</reference>
<dbReference type="AlphaFoldDB" id="A0A370V2V6"/>
<reference evidence="3 13" key="4">
    <citation type="submission" date="2021-05" db="EMBL/GenBank/DDBJ databases">
        <title>Genome sequence of E. marmotae isolates.</title>
        <authorList>
            <person name="Binsker U."/>
            <person name="Hammerl J.A."/>
        </authorList>
    </citation>
    <scope>NUCLEOTIDE SEQUENCE [LARGE SCALE GENOMIC DNA]</scope>
    <source>
        <strain evidence="3 13">21-MO00586</strain>
    </source>
</reference>
<dbReference type="Proteomes" id="UP000510862">
    <property type="component" value="Chromosome"/>
</dbReference>
<organism evidence="6 8">
    <name type="scientific">Escherichia marmotae</name>
    <dbReference type="NCBI Taxonomy" id="1499973"/>
    <lineage>
        <taxon>Bacteria</taxon>
        <taxon>Pseudomonadati</taxon>
        <taxon>Pseudomonadota</taxon>
        <taxon>Gammaproteobacteria</taxon>
        <taxon>Enterobacterales</taxon>
        <taxon>Enterobacteriaceae</taxon>
        <taxon>Escherichia</taxon>
    </lineage>
</organism>
<proteinExistence type="predicted"/>
<evidence type="ECO:0000313" key="5">
    <source>
        <dbReference type="EMBL" id="QLX29885.1"/>
    </source>
</evidence>
<evidence type="ECO:0000313" key="13">
    <source>
        <dbReference type="Proteomes" id="UP001235723"/>
    </source>
</evidence>
<evidence type="ECO:0000313" key="8">
    <source>
        <dbReference type="Proteomes" id="UP000254454"/>
    </source>
</evidence>
<sequence>MKHTHDNIRVGAITFVKPIVIMIIEVKNGAK</sequence>
<dbReference type="Pfam" id="PF07026">
    <property type="entry name" value="DUF1317"/>
    <property type="match status" value="1"/>
</dbReference>
<evidence type="ECO:0000313" key="12">
    <source>
        <dbReference type="Proteomes" id="UP000518474"/>
    </source>
</evidence>
<dbReference type="Proteomes" id="UP001235723">
    <property type="component" value="Unassembled WGS sequence"/>
</dbReference>
<evidence type="ECO:0000313" key="1">
    <source>
        <dbReference type="EMBL" id="MBA7898191.1"/>
    </source>
</evidence>
<dbReference type="Proteomes" id="UP001206878">
    <property type="component" value="Unassembled WGS sequence"/>
</dbReference>
<evidence type="ECO:0000313" key="4">
    <source>
        <dbReference type="EMBL" id="QLP26835.1"/>
    </source>
</evidence>
<dbReference type="EMBL" id="JANPXH010000001">
    <property type="protein sequence ID" value="MCR6674212.1"/>
    <property type="molecule type" value="Genomic_DNA"/>
</dbReference>
<dbReference type="EMBL" id="CP058207">
    <property type="protein sequence ID" value="QLP26835.1"/>
    <property type="molecule type" value="Genomic_DNA"/>
</dbReference>